<sequence length="186" mass="20691">MGMAWLTTPSGKAHRAQVLEIFDRMFAALIPNTPSIAIRSHDLLPFLSLTTPDKIIYMGRLFVATMEGSIYSCKHCKTHLGLSDDIISKAFHCRHGKAYLFDKVVNVTVGEKEERMMITGMHTVVDIFCVGCGSIVGWKYESAHEKIQKYKEGKFILERFKVLGPDGSMYVLGQEVQVGGSDADDA</sequence>
<dbReference type="EMBL" id="CM042034">
    <property type="protein sequence ID" value="KAI3759871.1"/>
    <property type="molecule type" value="Genomic_DNA"/>
</dbReference>
<evidence type="ECO:0000313" key="1">
    <source>
        <dbReference type="EMBL" id="KAI3759871.1"/>
    </source>
</evidence>
<organism evidence="1 2">
    <name type="scientific">Smallanthus sonchifolius</name>
    <dbReference type="NCBI Taxonomy" id="185202"/>
    <lineage>
        <taxon>Eukaryota</taxon>
        <taxon>Viridiplantae</taxon>
        <taxon>Streptophyta</taxon>
        <taxon>Embryophyta</taxon>
        <taxon>Tracheophyta</taxon>
        <taxon>Spermatophyta</taxon>
        <taxon>Magnoliopsida</taxon>
        <taxon>eudicotyledons</taxon>
        <taxon>Gunneridae</taxon>
        <taxon>Pentapetalae</taxon>
        <taxon>asterids</taxon>
        <taxon>campanulids</taxon>
        <taxon>Asterales</taxon>
        <taxon>Asteraceae</taxon>
        <taxon>Asteroideae</taxon>
        <taxon>Heliantheae alliance</taxon>
        <taxon>Millerieae</taxon>
        <taxon>Smallanthus</taxon>
    </lineage>
</organism>
<proteinExistence type="predicted"/>
<protein>
    <submittedName>
        <fullName evidence="1">Uncharacterized protein</fullName>
    </submittedName>
</protein>
<evidence type="ECO:0000313" key="2">
    <source>
        <dbReference type="Proteomes" id="UP001056120"/>
    </source>
</evidence>
<dbReference type="Proteomes" id="UP001056120">
    <property type="component" value="Linkage Group LG17"/>
</dbReference>
<reference evidence="1 2" key="2">
    <citation type="journal article" date="2022" name="Mol. Ecol. Resour.">
        <title>The genomes of chicory, endive, great burdock and yacon provide insights into Asteraceae paleo-polyploidization history and plant inulin production.</title>
        <authorList>
            <person name="Fan W."/>
            <person name="Wang S."/>
            <person name="Wang H."/>
            <person name="Wang A."/>
            <person name="Jiang F."/>
            <person name="Liu H."/>
            <person name="Zhao H."/>
            <person name="Xu D."/>
            <person name="Zhang Y."/>
        </authorList>
    </citation>
    <scope>NUCLEOTIDE SEQUENCE [LARGE SCALE GENOMIC DNA]</scope>
    <source>
        <strain evidence="2">cv. Yunnan</strain>
        <tissue evidence="1">Leaves</tissue>
    </source>
</reference>
<name>A0ACB9EMD5_9ASTR</name>
<reference evidence="2" key="1">
    <citation type="journal article" date="2022" name="Mol. Ecol. Resour.">
        <title>The genomes of chicory, endive, great burdock and yacon provide insights into Asteraceae palaeo-polyploidization history and plant inulin production.</title>
        <authorList>
            <person name="Fan W."/>
            <person name="Wang S."/>
            <person name="Wang H."/>
            <person name="Wang A."/>
            <person name="Jiang F."/>
            <person name="Liu H."/>
            <person name="Zhao H."/>
            <person name="Xu D."/>
            <person name="Zhang Y."/>
        </authorList>
    </citation>
    <scope>NUCLEOTIDE SEQUENCE [LARGE SCALE GENOMIC DNA]</scope>
    <source>
        <strain evidence="2">cv. Yunnan</strain>
    </source>
</reference>
<accession>A0ACB9EMD5</accession>
<keyword evidence="2" id="KW-1185">Reference proteome</keyword>
<comment type="caution">
    <text evidence="1">The sequence shown here is derived from an EMBL/GenBank/DDBJ whole genome shotgun (WGS) entry which is preliminary data.</text>
</comment>
<gene>
    <name evidence="1" type="ORF">L1987_50255</name>
</gene>